<feature type="non-terminal residue" evidence="1">
    <location>
        <position position="1"/>
    </location>
</feature>
<reference evidence="1 2" key="1">
    <citation type="submission" date="2020-07" db="EMBL/GenBank/DDBJ databases">
        <title>Genus Haemophilus, Bergeys manual.</title>
        <authorList>
            <person name="Noerskov-Lauritsen N."/>
        </authorList>
    </citation>
    <scope>NUCLEOTIDE SEQUENCE [LARGE SCALE GENOMIC DNA]</scope>
    <source>
        <strain evidence="1 2">CCUG30047</strain>
    </source>
</reference>
<dbReference type="Proteomes" id="UP000590599">
    <property type="component" value="Unassembled WGS sequence"/>
</dbReference>
<proteinExistence type="predicted"/>
<dbReference type="Pfam" id="PF13332">
    <property type="entry name" value="Fil_haemagg_2"/>
    <property type="match status" value="1"/>
</dbReference>
<dbReference type="GO" id="GO:0003824">
    <property type="term" value="F:catalytic activity"/>
    <property type="evidence" value="ECO:0007669"/>
    <property type="project" value="UniProtKB-ARBA"/>
</dbReference>
<accession>A0A852PKR7</accession>
<sequence>LHIQGGHDVDIAADTNHFKNKRVETKKTSGVFTGGGIGITFGSKSEKHDYETEGWTQSDARSTLGSMNGNIRVSAGNHSNVMGTDMITPNTNRIDIEGAAVKVEAGKDIIERKEGHEYKQSGLTIAVTSPVVSTAQSMGHSIKRSHEVKNEKLKQLHQMKAAYESLELAQNAANVANTVSNLGNVTEGNVSNPSIKVSISVGASKSTQTSESKTITHSGSELNAGTVNLTSRKGDVDVLGSTLNAKRLELDVAKNLNVESVQDTYHNRSENKNTGWSVGVFAGANGNSYGIGVEGSAQVGKGHENSDSVTQRNSYLNAEETIIKTGKDANFKGAVVKTDRLEADIKGNLNLESRQDSNH</sequence>
<dbReference type="RefSeq" id="WP_179228266.1">
    <property type="nucleotide sequence ID" value="NZ_JACBKA010000065.1"/>
</dbReference>
<dbReference type="InterPro" id="IPR025157">
    <property type="entry name" value="Hemagglutinin_rpt"/>
</dbReference>
<protein>
    <submittedName>
        <fullName evidence="1">Hemagglutinin repeat-containing protein</fullName>
    </submittedName>
</protein>
<name>A0A852PKR7_HAEHA</name>
<organism evidence="1 2">
    <name type="scientific">Haemophilus haemolyticus</name>
    <dbReference type="NCBI Taxonomy" id="726"/>
    <lineage>
        <taxon>Bacteria</taxon>
        <taxon>Pseudomonadati</taxon>
        <taxon>Pseudomonadota</taxon>
        <taxon>Gammaproteobacteria</taxon>
        <taxon>Pasteurellales</taxon>
        <taxon>Pasteurellaceae</taxon>
        <taxon>Haemophilus</taxon>
    </lineage>
</organism>
<dbReference type="AlphaFoldDB" id="A0A852PKR7"/>
<feature type="non-terminal residue" evidence="1">
    <location>
        <position position="359"/>
    </location>
</feature>
<comment type="caution">
    <text evidence="1">The sequence shown here is derived from an EMBL/GenBank/DDBJ whole genome shotgun (WGS) entry which is preliminary data.</text>
</comment>
<dbReference type="EMBL" id="JACBKA010000065">
    <property type="protein sequence ID" value="NYA28266.1"/>
    <property type="molecule type" value="Genomic_DNA"/>
</dbReference>
<gene>
    <name evidence="1" type="ORF">HZI69_10605</name>
</gene>
<evidence type="ECO:0000313" key="1">
    <source>
        <dbReference type="EMBL" id="NYA28266.1"/>
    </source>
</evidence>
<evidence type="ECO:0000313" key="2">
    <source>
        <dbReference type="Proteomes" id="UP000590599"/>
    </source>
</evidence>